<dbReference type="GO" id="GO:0005737">
    <property type="term" value="C:cytoplasm"/>
    <property type="evidence" value="ECO:0007669"/>
    <property type="project" value="InterPro"/>
</dbReference>
<dbReference type="PANTHER" id="PTHR30053">
    <property type="entry name" value="ELONGATION FACTOR P"/>
    <property type="match status" value="1"/>
</dbReference>
<keyword evidence="4" id="KW-0251">Elongation factor</keyword>
<sequence length="191" mass="22784">MKLVKEVRVGNVILFQNKLMIVLRSDFHGSSRNGFTYKWKMKNILTNKLTENIFRGDEKINVIILKKKPMTYLYFSNPFYIFIDKNYEQYELKIENIKNILKYLKNDMECEAILYQKKIITIELPDTIIRKVIYSESAVRGNTSKNVLKKIKIENAIKKYCYVILAPLFVHKNDLIEIDTRTNEYKKIIRN</sequence>
<name>S5R8H7_9PROT</name>
<comment type="similarity">
    <text evidence="1">Belongs to the elongation factor P family.</text>
</comment>
<dbReference type="GO" id="GO:0043043">
    <property type="term" value="P:peptide biosynthetic process"/>
    <property type="evidence" value="ECO:0007669"/>
    <property type="project" value="InterPro"/>
</dbReference>
<dbReference type="GO" id="GO:0003746">
    <property type="term" value="F:translation elongation factor activity"/>
    <property type="evidence" value="ECO:0007669"/>
    <property type="project" value="UniProtKB-KW"/>
</dbReference>
<dbReference type="Proteomes" id="UP000015216">
    <property type="component" value="Chromosome"/>
</dbReference>
<dbReference type="eggNOG" id="COG0231">
    <property type="taxonomic scope" value="Bacteria"/>
</dbReference>
<dbReference type="PANTHER" id="PTHR30053:SF12">
    <property type="entry name" value="ELONGATION FACTOR P (EF-P) FAMILY PROTEIN"/>
    <property type="match status" value="1"/>
</dbReference>
<dbReference type="Gene3D" id="2.40.50.140">
    <property type="entry name" value="Nucleic acid-binding proteins"/>
    <property type="match status" value="2"/>
</dbReference>
<dbReference type="SUPFAM" id="SSF50249">
    <property type="entry name" value="Nucleic acid-binding proteins"/>
    <property type="match status" value="2"/>
</dbReference>
<keyword evidence="5" id="KW-1185">Reference proteome</keyword>
<dbReference type="PATRIC" id="fig|669502.6.peg.189"/>
<proteinExistence type="inferred from homology"/>
<dbReference type="Pfam" id="PF01132">
    <property type="entry name" value="EFP"/>
    <property type="match status" value="1"/>
</dbReference>
<dbReference type="Gene3D" id="2.30.30.30">
    <property type="match status" value="1"/>
</dbReference>
<dbReference type="EMBL" id="CP003468">
    <property type="protein sequence ID" value="AGS06885.1"/>
    <property type="molecule type" value="Genomic_DNA"/>
</dbReference>
<dbReference type="Pfam" id="PF08207">
    <property type="entry name" value="EFP_N"/>
    <property type="match status" value="1"/>
</dbReference>
<keyword evidence="4" id="KW-0648">Protein biosynthesis</keyword>
<dbReference type="FunFam" id="2.40.50.140:FF:000009">
    <property type="entry name" value="Elongation factor P"/>
    <property type="match status" value="1"/>
</dbReference>
<dbReference type="KEGG" id="ssdc:SSDC_00975"/>
<dbReference type="InterPro" id="IPR008991">
    <property type="entry name" value="Translation_prot_SH3-like_sf"/>
</dbReference>
<organism evidence="4 5">
    <name type="scientific">Candidatus Profftella armatura</name>
    <dbReference type="NCBI Taxonomy" id="669502"/>
    <lineage>
        <taxon>Bacteria</taxon>
        <taxon>Pseudomonadati</taxon>
        <taxon>Pseudomonadota</taxon>
        <taxon>Betaproteobacteria</taxon>
        <taxon>Candidatus Profftella</taxon>
    </lineage>
</organism>
<dbReference type="InterPro" id="IPR014722">
    <property type="entry name" value="Rib_uL2_dom2"/>
</dbReference>
<evidence type="ECO:0000313" key="4">
    <source>
        <dbReference type="EMBL" id="AGS06885.1"/>
    </source>
</evidence>
<gene>
    <name evidence="4" type="ORF">SSDC_00975</name>
</gene>
<dbReference type="SMART" id="SM00841">
    <property type="entry name" value="Elong-fact-P_C"/>
    <property type="match status" value="1"/>
</dbReference>
<evidence type="ECO:0000259" key="2">
    <source>
        <dbReference type="SMART" id="SM00841"/>
    </source>
</evidence>
<dbReference type="NCBIfam" id="NF001810">
    <property type="entry name" value="PRK00529.1"/>
    <property type="match status" value="1"/>
</dbReference>
<dbReference type="InterPro" id="IPR012340">
    <property type="entry name" value="NA-bd_OB-fold"/>
</dbReference>
<evidence type="ECO:0000259" key="3">
    <source>
        <dbReference type="SMART" id="SM01185"/>
    </source>
</evidence>
<evidence type="ECO:0000313" key="5">
    <source>
        <dbReference type="Proteomes" id="UP000015216"/>
    </source>
</evidence>
<dbReference type="Pfam" id="PF09285">
    <property type="entry name" value="Elong-fact-P_C"/>
    <property type="match status" value="1"/>
</dbReference>
<feature type="domain" description="Translation elongation factor P/YeiP central" evidence="3">
    <location>
        <begin position="67"/>
        <end position="120"/>
    </location>
</feature>
<dbReference type="AlphaFoldDB" id="S5R8H7"/>
<feature type="domain" description="Elongation factor P C-terminal" evidence="2">
    <location>
        <begin position="128"/>
        <end position="188"/>
    </location>
</feature>
<reference evidence="4 5" key="1">
    <citation type="journal article" date="2013" name="Curr. Biol.">
        <title>Defensive bacteriome symbiont with a drastically reduced genome.</title>
        <authorList>
            <person name="Nakabachi A."/>
            <person name="Ueoka R."/>
            <person name="Oshima K."/>
            <person name="Teta R."/>
            <person name="Mangoni A."/>
            <person name="Gurgui M."/>
            <person name="Oldham N.J."/>
            <person name="van Echten-Deckert G."/>
            <person name="Okamura K."/>
            <person name="Yamamoto K."/>
            <person name="Inoue H."/>
            <person name="Ohkuma M."/>
            <person name="Hongoh Y."/>
            <person name="Miyagishima S.Y."/>
            <person name="Hattori M."/>
            <person name="Piel J."/>
            <person name="Fukatsu T."/>
        </authorList>
    </citation>
    <scope>NUCLEOTIDE SEQUENCE [LARGE SCALE GENOMIC DNA]</scope>
    <source>
        <strain evidence="4 5">DC</strain>
    </source>
</reference>
<dbReference type="InterPro" id="IPR001059">
    <property type="entry name" value="Transl_elong_P/YeiP_cen"/>
</dbReference>
<dbReference type="PIRSF" id="PIRSF005901">
    <property type="entry name" value="EF-P"/>
    <property type="match status" value="1"/>
</dbReference>
<dbReference type="InterPro" id="IPR015365">
    <property type="entry name" value="Elong-fact-P_C"/>
</dbReference>
<protein>
    <submittedName>
        <fullName evidence="4">Elongation factor P</fullName>
    </submittedName>
</protein>
<dbReference type="SMART" id="SM01185">
    <property type="entry name" value="EFP"/>
    <property type="match status" value="1"/>
</dbReference>
<dbReference type="InterPro" id="IPR013185">
    <property type="entry name" value="Transl_elong_KOW-like"/>
</dbReference>
<dbReference type="RefSeq" id="WP_020915460.1">
    <property type="nucleotide sequence ID" value="NC_021885.1"/>
</dbReference>
<dbReference type="GeneID" id="301553062"/>
<dbReference type="HOGENOM" id="CLU_074944_0_0_4"/>
<dbReference type="OrthoDB" id="9801844at2"/>
<dbReference type="InterPro" id="IPR020599">
    <property type="entry name" value="Transl_elong_fac_P/YeiP"/>
</dbReference>
<dbReference type="STRING" id="669502.SSDC_00975"/>
<accession>S5R8H7</accession>
<dbReference type="SUPFAM" id="SSF50104">
    <property type="entry name" value="Translation proteins SH3-like domain"/>
    <property type="match status" value="1"/>
</dbReference>
<evidence type="ECO:0000256" key="1">
    <source>
        <dbReference type="ARBA" id="ARBA00009479"/>
    </source>
</evidence>